<dbReference type="EMBL" id="CABFNS010000746">
    <property type="protein sequence ID" value="VUC26364.1"/>
    <property type="molecule type" value="Genomic_DNA"/>
</dbReference>
<comment type="caution">
    <text evidence="1">The sequence shown here is derived from an EMBL/GenBank/DDBJ whole genome shotgun (WGS) entry which is preliminary data.</text>
</comment>
<evidence type="ECO:0000313" key="1">
    <source>
        <dbReference type="EMBL" id="VUC26364.1"/>
    </source>
</evidence>
<sequence>MATVQSLEVAQSRDRNPKIKFVLDDVIEDIEEGDARFYHYRIRITEVGQAFVGDDVLTTYDGPELIDRTLEAGFIMAWRKGSCPGASGSERIVVMRLKLGRFIPLEHLEYLLYACLNKIGRIDQSNWKQAQSFLNIMEGGPKDFGITEQQADPAIIYLTVLE</sequence>
<organism evidence="1 2">
    <name type="scientific">Bionectria ochroleuca</name>
    <name type="common">Gliocladium roseum</name>
    <dbReference type="NCBI Taxonomy" id="29856"/>
    <lineage>
        <taxon>Eukaryota</taxon>
        <taxon>Fungi</taxon>
        <taxon>Dikarya</taxon>
        <taxon>Ascomycota</taxon>
        <taxon>Pezizomycotina</taxon>
        <taxon>Sordariomycetes</taxon>
        <taxon>Hypocreomycetidae</taxon>
        <taxon>Hypocreales</taxon>
        <taxon>Bionectriaceae</taxon>
        <taxon>Clonostachys</taxon>
    </lineage>
</organism>
<evidence type="ECO:0008006" key="3">
    <source>
        <dbReference type="Google" id="ProtNLM"/>
    </source>
</evidence>
<accession>A0ABY6U6Y9</accession>
<name>A0ABY6U6Y9_BIOOC</name>
<keyword evidence="2" id="KW-1185">Reference proteome</keyword>
<evidence type="ECO:0000313" key="2">
    <source>
        <dbReference type="Proteomes" id="UP000766486"/>
    </source>
</evidence>
<gene>
    <name evidence="1" type="ORF">CLO192961_LOCUS187596</name>
</gene>
<protein>
    <recommendedName>
        <fullName evidence="3">Peptidylprolyl isomerase</fullName>
    </recommendedName>
</protein>
<proteinExistence type="predicted"/>
<dbReference type="Proteomes" id="UP000766486">
    <property type="component" value="Unassembled WGS sequence"/>
</dbReference>
<reference evidence="1 2" key="1">
    <citation type="submission" date="2019-06" db="EMBL/GenBank/DDBJ databases">
        <authorList>
            <person name="Broberg M."/>
        </authorList>
    </citation>
    <scope>NUCLEOTIDE SEQUENCE [LARGE SCALE GENOMIC DNA]</scope>
</reference>